<evidence type="ECO:0008006" key="3">
    <source>
        <dbReference type="Google" id="ProtNLM"/>
    </source>
</evidence>
<gene>
    <name evidence="1" type="ORF">COO59_10190</name>
</gene>
<keyword evidence="2" id="KW-1185">Reference proteome</keyword>
<evidence type="ECO:0000313" key="1">
    <source>
        <dbReference type="EMBL" id="PNS11849.1"/>
    </source>
</evidence>
<proteinExistence type="predicted"/>
<dbReference type="AlphaFoldDB" id="A0A2K1Q9Z9"/>
<accession>A0A2K1Q9Z9</accession>
<dbReference type="RefSeq" id="WP_103059688.1">
    <property type="nucleotide sequence ID" value="NZ_BSOF01000005.1"/>
</dbReference>
<name>A0A2K1Q9Z9_9GAMM</name>
<dbReference type="EMBL" id="NWUO01000006">
    <property type="protein sequence ID" value="PNS11849.1"/>
    <property type="molecule type" value="Genomic_DNA"/>
</dbReference>
<organism evidence="1 2">
    <name type="scientific">Mixta theicola</name>
    <dbReference type="NCBI Taxonomy" id="1458355"/>
    <lineage>
        <taxon>Bacteria</taxon>
        <taxon>Pseudomonadati</taxon>
        <taxon>Pseudomonadota</taxon>
        <taxon>Gammaproteobacteria</taxon>
        <taxon>Enterobacterales</taxon>
        <taxon>Erwiniaceae</taxon>
        <taxon>Mixta</taxon>
    </lineage>
</organism>
<protein>
    <recommendedName>
        <fullName evidence="3">Fimbrial protein</fullName>
    </recommendedName>
</protein>
<evidence type="ECO:0000313" key="2">
    <source>
        <dbReference type="Proteomes" id="UP000236345"/>
    </source>
</evidence>
<dbReference type="Proteomes" id="UP000236345">
    <property type="component" value="Unassembled WGS sequence"/>
</dbReference>
<reference evidence="2" key="1">
    <citation type="submission" date="2017-09" db="EMBL/GenBank/DDBJ databases">
        <authorList>
            <person name="Palmer M."/>
            <person name="Steenkamp E.T."/>
            <person name="Coetzee M.P."/>
            <person name="Avontuur J.R."/>
            <person name="Van Zyl E."/>
            <person name="Chan W.-Y."/>
            <person name="Blom J."/>
            <person name="Venter S.N."/>
        </authorList>
    </citation>
    <scope>NUCLEOTIDE SEQUENCE [LARGE SCALE GENOMIC DNA]</scope>
    <source>
        <strain evidence="2">QC88-366</strain>
    </source>
</reference>
<sequence>MKTDNYTVGLGAAMLLWSQAAFCIHNAQVALDVSAESVARVALYYDGKPLNDNNIDFPLRVNDISRRFEQTSLFFYLVGNVDQADIVFTENNFVLSQADNSSATISLNGHFIFNNAESSATQNLRMPVLKDIAQKSHDSGAKVRFVSEYLASHYAQGRYANVFTLIITPVI</sequence>
<comment type="caution">
    <text evidence="1">The sequence shown here is derived from an EMBL/GenBank/DDBJ whole genome shotgun (WGS) entry which is preliminary data.</text>
</comment>
<dbReference type="OrthoDB" id="6555569at2"/>